<evidence type="ECO:0000256" key="1">
    <source>
        <dbReference type="SAM" id="MobiDB-lite"/>
    </source>
</evidence>
<name>A0ABR2MDK6_9ASPA</name>
<protein>
    <submittedName>
        <fullName evidence="2">Uncharacterized protein</fullName>
    </submittedName>
</protein>
<sequence>MSKSASFLGLSDGMMARALHSSKFASPGTELPKFRSHLTDIQLGLGDVMPTFPFLQPSSHTGAASESLPLLPSLQSDKLDPNSFGNFFVGPAERFGRDNLPLEQPFNHSFYSGSLGASGMDFSSNCNLQQDDDVLARNKRMKLPSLLEKSLSYLREIQGIHSEESKMGQLRDVKRKQAASLVDDIPSISKENKLPHWLQEAVSAPRPLETALTPSISAISHSICILFGENKFTIPPFIVPGTPTSLPKDPRKRLRKKRKANRFQHTIPENSNPTGNTDAMMSSSIHQSQSSAPSLPSAILPASTFLSSSSQSSSVIFGSISPVSPVINCSIPADSPPTSCTILLAPPLTGCSPGLTRKDTGFILPSLNLNLNLPTSSSYGTQGMQPHGIPSPSPAACMDHTQSVSDMPITSNQNLECAASDNPGYSQVGVDLIVDINYIPYETEGNYELTCSLPGEMEC</sequence>
<organism evidence="2 3">
    <name type="scientific">Platanthera guangdongensis</name>
    <dbReference type="NCBI Taxonomy" id="2320717"/>
    <lineage>
        <taxon>Eukaryota</taxon>
        <taxon>Viridiplantae</taxon>
        <taxon>Streptophyta</taxon>
        <taxon>Embryophyta</taxon>
        <taxon>Tracheophyta</taxon>
        <taxon>Spermatophyta</taxon>
        <taxon>Magnoliopsida</taxon>
        <taxon>Liliopsida</taxon>
        <taxon>Asparagales</taxon>
        <taxon>Orchidaceae</taxon>
        <taxon>Orchidoideae</taxon>
        <taxon>Orchideae</taxon>
        <taxon>Orchidinae</taxon>
        <taxon>Platanthera</taxon>
    </lineage>
</organism>
<feature type="compositionally biased region" description="Polar residues" evidence="1">
    <location>
        <begin position="263"/>
        <end position="277"/>
    </location>
</feature>
<dbReference type="Proteomes" id="UP001412067">
    <property type="component" value="Unassembled WGS sequence"/>
</dbReference>
<gene>
    <name evidence="2" type="ORF">KSP40_PGU008285</name>
</gene>
<comment type="caution">
    <text evidence="2">The sequence shown here is derived from an EMBL/GenBank/DDBJ whole genome shotgun (WGS) entry which is preliminary data.</text>
</comment>
<evidence type="ECO:0000313" key="3">
    <source>
        <dbReference type="Proteomes" id="UP001412067"/>
    </source>
</evidence>
<accession>A0ABR2MDK6</accession>
<reference evidence="2 3" key="1">
    <citation type="journal article" date="2022" name="Nat. Plants">
        <title>Genomes of leafy and leafless Platanthera orchids illuminate the evolution of mycoheterotrophy.</title>
        <authorList>
            <person name="Li M.H."/>
            <person name="Liu K.W."/>
            <person name="Li Z."/>
            <person name="Lu H.C."/>
            <person name="Ye Q.L."/>
            <person name="Zhang D."/>
            <person name="Wang J.Y."/>
            <person name="Li Y.F."/>
            <person name="Zhong Z.M."/>
            <person name="Liu X."/>
            <person name="Yu X."/>
            <person name="Liu D.K."/>
            <person name="Tu X.D."/>
            <person name="Liu B."/>
            <person name="Hao Y."/>
            <person name="Liao X.Y."/>
            <person name="Jiang Y.T."/>
            <person name="Sun W.H."/>
            <person name="Chen J."/>
            <person name="Chen Y.Q."/>
            <person name="Ai Y."/>
            <person name="Zhai J.W."/>
            <person name="Wu S.S."/>
            <person name="Zhou Z."/>
            <person name="Hsiao Y.Y."/>
            <person name="Wu W.L."/>
            <person name="Chen Y.Y."/>
            <person name="Lin Y.F."/>
            <person name="Hsu J.L."/>
            <person name="Li C.Y."/>
            <person name="Wang Z.W."/>
            <person name="Zhao X."/>
            <person name="Zhong W.Y."/>
            <person name="Ma X.K."/>
            <person name="Ma L."/>
            <person name="Huang J."/>
            <person name="Chen G.Z."/>
            <person name="Huang M.Z."/>
            <person name="Huang L."/>
            <person name="Peng D.H."/>
            <person name="Luo Y.B."/>
            <person name="Zou S.Q."/>
            <person name="Chen S.P."/>
            <person name="Lan S."/>
            <person name="Tsai W.C."/>
            <person name="Van de Peer Y."/>
            <person name="Liu Z.J."/>
        </authorList>
    </citation>
    <scope>NUCLEOTIDE SEQUENCE [LARGE SCALE GENOMIC DNA]</scope>
    <source>
        <strain evidence="2">Lor288</strain>
    </source>
</reference>
<proteinExistence type="predicted"/>
<evidence type="ECO:0000313" key="2">
    <source>
        <dbReference type="EMBL" id="KAK8961640.1"/>
    </source>
</evidence>
<keyword evidence="3" id="KW-1185">Reference proteome</keyword>
<feature type="compositionally biased region" description="Basic residues" evidence="1">
    <location>
        <begin position="250"/>
        <end position="262"/>
    </location>
</feature>
<dbReference type="EMBL" id="JBBWWR010000009">
    <property type="protein sequence ID" value="KAK8961640.1"/>
    <property type="molecule type" value="Genomic_DNA"/>
</dbReference>
<feature type="region of interest" description="Disordered" evidence="1">
    <location>
        <begin position="243"/>
        <end position="282"/>
    </location>
</feature>